<evidence type="ECO:0000313" key="3">
    <source>
        <dbReference type="EMBL" id="MBC8578605.1"/>
    </source>
</evidence>
<reference evidence="3" key="1">
    <citation type="submission" date="2020-08" db="EMBL/GenBank/DDBJ databases">
        <title>Genome public.</title>
        <authorList>
            <person name="Liu C."/>
            <person name="Sun Q."/>
        </authorList>
    </citation>
    <scope>NUCLEOTIDE SEQUENCE</scope>
    <source>
        <strain evidence="3">NSJ-12</strain>
    </source>
</reference>
<sequence length="183" mass="20286">MKINKKVIAIMMTLAVAGSLVGCGQSNTPETPETGVVTPEEKPEEGTEQDIVEPETSALAGLVETITEGIELPSQTTMLPEMFADAYGIDTSLLKDYYVSISMMNVHATEIAVFELNDEKDAEAVMEGIEKRQKGLEEQWMSYLPEQYELVQNYQTAQKGNKILFVINEEADKIVENFNNVAE</sequence>
<organism evidence="3 4">
    <name type="scientific">Zhenhengia yiwuensis</name>
    <dbReference type="NCBI Taxonomy" id="2763666"/>
    <lineage>
        <taxon>Bacteria</taxon>
        <taxon>Bacillati</taxon>
        <taxon>Bacillota</taxon>
        <taxon>Clostridia</taxon>
        <taxon>Lachnospirales</taxon>
        <taxon>Lachnospiraceae</taxon>
        <taxon>Zhenhengia</taxon>
    </lineage>
</organism>
<evidence type="ECO:0000256" key="1">
    <source>
        <dbReference type="SAM" id="MobiDB-lite"/>
    </source>
</evidence>
<name>A0A926EGN8_9FIRM</name>
<feature type="compositionally biased region" description="Low complexity" evidence="1">
    <location>
        <begin position="28"/>
        <end position="38"/>
    </location>
</feature>
<feature type="region of interest" description="Disordered" evidence="1">
    <location>
        <begin position="24"/>
        <end position="49"/>
    </location>
</feature>
<dbReference type="AlphaFoldDB" id="A0A926EGN8"/>
<keyword evidence="2" id="KW-0732">Signal</keyword>
<feature type="chain" id="PRO_5039060556" evidence="2">
    <location>
        <begin position="23"/>
        <end position="183"/>
    </location>
</feature>
<gene>
    <name evidence="3" type="ORF">H8718_03560</name>
</gene>
<protein>
    <submittedName>
        <fullName evidence="3">DUF4358 domain-containing protein</fullName>
    </submittedName>
</protein>
<keyword evidence="4" id="KW-1185">Reference proteome</keyword>
<comment type="caution">
    <text evidence="3">The sequence shown here is derived from an EMBL/GenBank/DDBJ whole genome shotgun (WGS) entry which is preliminary data.</text>
</comment>
<dbReference type="InterPro" id="IPR025648">
    <property type="entry name" value="DUF4358"/>
</dbReference>
<proteinExistence type="predicted"/>
<dbReference type="Pfam" id="PF14270">
    <property type="entry name" value="DUF4358"/>
    <property type="match status" value="1"/>
</dbReference>
<dbReference type="RefSeq" id="WP_249331564.1">
    <property type="nucleotide sequence ID" value="NZ_JACRSY010000004.1"/>
</dbReference>
<dbReference type="Proteomes" id="UP000655830">
    <property type="component" value="Unassembled WGS sequence"/>
</dbReference>
<dbReference type="PROSITE" id="PS51257">
    <property type="entry name" value="PROKAR_LIPOPROTEIN"/>
    <property type="match status" value="1"/>
</dbReference>
<evidence type="ECO:0000313" key="4">
    <source>
        <dbReference type="Proteomes" id="UP000655830"/>
    </source>
</evidence>
<evidence type="ECO:0000256" key="2">
    <source>
        <dbReference type="SAM" id="SignalP"/>
    </source>
</evidence>
<feature type="signal peptide" evidence="2">
    <location>
        <begin position="1"/>
        <end position="22"/>
    </location>
</feature>
<dbReference type="EMBL" id="JACRSY010000004">
    <property type="protein sequence ID" value="MBC8578605.1"/>
    <property type="molecule type" value="Genomic_DNA"/>
</dbReference>
<accession>A0A926EGN8</accession>